<feature type="region of interest" description="Disordered" evidence="1">
    <location>
        <begin position="76"/>
        <end position="98"/>
    </location>
</feature>
<proteinExistence type="predicted"/>
<dbReference type="EnsemblMetazoa" id="AMIN010136-RA">
    <property type="protein sequence ID" value="AMIN010136-PA"/>
    <property type="gene ID" value="AMIN010136"/>
</dbReference>
<evidence type="ECO:0000256" key="1">
    <source>
        <dbReference type="SAM" id="MobiDB-lite"/>
    </source>
</evidence>
<accession>A0A182WID2</accession>
<dbReference type="VEuPathDB" id="VectorBase:AMIN010136"/>
<sequence length="219" mass="25001">MNPAVNFIRSAGKKVIVEYGERIYSIPQQDFLHRHPSKTFNMPINSDPGLHQQHESKFDKCYAAKKHDDRVLSDTLSELSDSNMSNDRYTPEATNPVNPLVSSSAAKVLSELKEEVTRLIDESILKIEHEWVQNKQAANNGACEPEAPVPTMDMEKCVEEPSKTLHPDGDRGQLTHREQNLQVLHTELFGTSKRQTRMKLLNEIRALVERLKDLEMLEE</sequence>
<reference evidence="2" key="2">
    <citation type="submission" date="2020-05" db="UniProtKB">
        <authorList>
            <consortium name="EnsemblMetazoa"/>
        </authorList>
    </citation>
    <scope>IDENTIFICATION</scope>
    <source>
        <strain evidence="2">MINIMUS1</strain>
    </source>
</reference>
<organism evidence="2 3">
    <name type="scientific">Anopheles minimus</name>
    <dbReference type="NCBI Taxonomy" id="112268"/>
    <lineage>
        <taxon>Eukaryota</taxon>
        <taxon>Metazoa</taxon>
        <taxon>Ecdysozoa</taxon>
        <taxon>Arthropoda</taxon>
        <taxon>Hexapoda</taxon>
        <taxon>Insecta</taxon>
        <taxon>Pterygota</taxon>
        <taxon>Neoptera</taxon>
        <taxon>Endopterygota</taxon>
        <taxon>Diptera</taxon>
        <taxon>Nematocera</taxon>
        <taxon>Culicoidea</taxon>
        <taxon>Culicidae</taxon>
        <taxon>Anophelinae</taxon>
        <taxon>Anopheles</taxon>
    </lineage>
</organism>
<name>A0A182WID2_9DIPT</name>
<dbReference type="Proteomes" id="UP000075920">
    <property type="component" value="Unassembled WGS sequence"/>
</dbReference>
<keyword evidence="3" id="KW-1185">Reference proteome</keyword>
<protein>
    <submittedName>
        <fullName evidence="2">Uncharacterized protein</fullName>
    </submittedName>
</protein>
<dbReference type="AlphaFoldDB" id="A0A182WID2"/>
<evidence type="ECO:0000313" key="3">
    <source>
        <dbReference type="Proteomes" id="UP000075920"/>
    </source>
</evidence>
<reference evidence="3" key="1">
    <citation type="submission" date="2013-03" db="EMBL/GenBank/DDBJ databases">
        <title>The Genome Sequence of Anopheles minimus MINIMUS1.</title>
        <authorList>
            <consortium name="The Broad Institute Genomics Platform"/>
            <person name="Neafsey D.E."/>
            <person name="Walton C."/>
            <person name="Walker B."/>
            <person name="Young S.K."/>
            <person name="Zeng Q."/>
            <person name="Gargeya S."/>
            <person name="Fitzgerald M."/>
            <person name="Haas B."/>
            <person name="Abouelleil A."/>
            <person name="Allen A.W."/>
            <person name="Alvarado L."/>
            <person name="Arachchi H.M."/>
            <person name="Berlin A.M."/>
            <person name="Chapman S.B."/>
            <person name="Gainer-Dewar J."/>
            <person name="Goldberg J."/>
            <person name="Griggs A."/>
            <person name="Gujja S."/>
            <person name="Hansen M."/>
            <person name="Howarth C."/>
            <person name="Imamovic A."/>
            <person name="Ireland A."/>
            <person name="Larimer J."/>
            <person name="McCowan C."/>
            <person name="Murphy C."/>
            <person name="Pearson M."/>
            <person name="Poon T.W."/>
            <person name="Priest M."/>
            <person name="Roberts A."/>
            <person name="Saif S."/>
            <person name="Shea T."/>
            <person name="Sisk P."/>
            <person name="Sykes S."/>
            <person name="Wortman J."/>
            <person name="Nusbaum C."/>
            <person name="Birren B."/>
        </authorList>
    </citation>
    <scope>NUCLEOTIDE SEQUENCE [LARGE SCALE GENOMIC DNA]</scope>
    <source>
        <strain evidence="3">MINIMUS1</strain>
    </source>
</reference>
<evidence type="ECO:0000313" key="2">
    <source>
        <dbReference type="EnsemblMetazoa" id="AMIN010136-PA"/>
    </source>
</evidence>